<keyword evidence="3 6" id="KW-1133">Transmembrane helix</keyword>
<dbReference type="InterPro" id="IPR008253">
    <property type="entry name" value="Marvel"/>
</dbReference>
<gene>
    <name evidence="8" type="ORF">NQ315_003954</name>
</gene>
<evidence type="ECO:0000313" key="8">
    <source>
        <dbReference type="EMBL" id="KAJ8910901.1"/>
    </source>
</evidence>
<evidence type="ECO:0000259" key="7">
    <source>
        <dbReference type="PROSITE" id="PS51225"/>
    </source>
</evidence>
<proteinExistence type="predicted"/>
<protein>
    <recommendedName>
        <fullName evidence="7">MARVEL domain-containing protein</fullName>
    </recommendedName>
</protein>
<evidence type="ECO:0000256" key="5">
    <source>
        <dbReference type="PROSITE-ProRule" id="PRU00581"/>
    </source>
</evidence>
<organism evidence="8 9">
    <name type="scientific">Exocentrus adspersus</name>
    <dbReference type="NCBI Taxonomy" id="1586481"/>
    <lineage>
        <taxon>Eukaryota</taxon>
        <taxon>Metazoa</taxon>
        <taxon>Ecdysozoa</taxon>
        <taxon>Arthropoda</taxon>
        <taxon>Hexapoda</taxon>
        <taxon>Insecta</taxon>
        <taxon>Pterygota</taxon>
        <taxon>Neoptera</taxon>
        <taxon>Endopterygota</taxon>
        <taxon>Coleoptera</taxon>
        <taxon>Polyphaga</taxon>
        <taxon>Cucujiformia</taxon>
        <taxon>Chrysomeloidea</taxon>
        <taxon>Cerambycidae</taxon>
        <taxon>Lamiinae</taxon>
        <taxon>Acanthocinini</taxon>
        <taxon>Exocentrus</taxon>
    </lineage>
</organism>
<feature type="transmembrane region" description="Helical" evidence="6">
    <location>
        <begin position="12"/>
        <end position="34"/>
    </location>
</feature>
<keyword evidence="4 5" id="KW-0472">Membrane</keyword>
<evidence type="ECO:0000256" key="2">
    <source>
        <dbReference type="ARBA" id="ARBA00022692"/>
    </source>
</evidence>
<sequence>MQVSGWEYLKSYSGVLKIAEEIINIITILFASYYGHHQKIYFLLTVASYATLYTGILLLLHVSGVIKKSSLPWFWIECVNCLILSIVLILAASIATSVLTKGFILTGVVGFIAAGAYILDTIDKYQLAVTVRARYVWTTPNLPE</sequence>
<feature type="domain" description="MARVEL" evidence="7">
    <location>
        <begin position="8"/>
        <end position="129"/>
    </location>
</feature>
<dbReference type="GO" id="GO:0016020">
    <property type="term" value="C:membrane"/>
    <property type="evidence" value="ECO:0007669"/>
    <property type="project" value="UniProtKB-SubCell"/>
</dbReference>
<evidence type="ECO:0000313" key="9">
    <source>
        <dbReference type="Proteomes" id="UP001159042"/>
    </source>
</evidence>
<feature type="transmembrane region" description="Helical" evidence="6">
    <location>
        <begin position="74"/>
        <end position="96"/>
    </location>
</feature>
<evidence type="ECO:0000256" key="1">
    <source>
        <dbReference type="ARBA" id="ARBA00004141"/>
    </source>
</evidence>
<keyword evidence="2 5" id="KW-0812">Transmembrane</keyword>
<feature type="transmembrane region" description="Helical" evidence="6">
    <location>
        <begin position="102"/>
        <end position="119"/>
    </location>
</feature>
<dbReference type="PROSITE" id="PS51225">
    <property type="entry name" value="MARVEL"/>
    <property type="match status" value="1"/>
</dbReference>
<evidence type="ECO:0000256" key="6">
    <source>
        <dbReference type="SAM" id="Phobius"/>
    </source>
</evidence>
<dbReference type="AlphaFoldDB" id="A0AAV8VAF9"/>
<accession>A0AAV8VAF9</accession>
<feature type="transmembrane region" description="Helical" evidence="6">
    <location>
        <begin position="40"/>
        <end position="62"/>
    </location>
</feature>
<evidence type="ECO:0000256" key="4">
    <source>
        <dbReference type="ARBA" id="ARBA00023136"/>
    </source>
</evidence>
<evidence type="ECO:0000256" key="3">
    <source>
        <dbReference type="ARBA" id="ARBA00022989"/>
    </source>
</evidence>
<reference evidence="8 9" key="1">
    <citation type="journal article" date="2023" name="Insect Mol. Biol.">
        <title>Genome sequencing provides insights into the evolution of gene families encoding plant cell wall-degrading enzymes in longhorned beetles.</title>
        <authorList>
            <person name="Shin N.R."/>
            <person name="Okamura Y."/>
            <person name="Kirsch R."/>
            <person name="Pauchet Y."/>
        </authorList>
    </citation>
    <scope>NUCLEOTIDE SEQUENCE [LARGE SCALE GENOMIC DNA]</scope>
    <source>
        <strain evidence="8">EAD_L_NR</strain>
    </source>
</reference>
<comment type="caution">
    <text evidence="8">The sequence shown here is derived from an EMBL/GenBank/DDBJ whole genome shotgun (WGS) entry which is preliminary data.</text>
</comment>
<dbReference type="EMBL" id="JANEYG010000235">
    <property type="protein sequence ID" value="KAJ8910901.1"/>
    <property type="molecule type" value="Genomic_DNA"/>
</dbReference>
<dbReference type="Proteomes" id="UP001159042">
    <property type="component" value="Unassembled WGS sequence"/>
</dbReference>
<comment type="subcellular location">
    <subcellularLocation>
        <location evidence="1">Membrane</location>
        <topology evidence="1">Multi-pass membrane protein</topology>
    </subcellularLocation>
</comment>
<name>A0AAV8VAF9_9CUCU</name>
<keyword evidence="9" id="KW-1185">Reference proteome</keyword>